<dbReference type="PANTHER" id="PTHR14167">
    <property type="entry name" value="SH3 DOMAIN-CONTAINING"/>
    <property type="match status" value="1"/>
</dbReference>
<dbReference type="EMBL" id="JADGJH010000871">
    <property type="protein sequence ID" value="KAJ3121569.1"/>
    <property type="molecule type" value="Genomic_DNA"/>
</dbReference>
<name>A0AAD5T0V5_9FUNG</name>
<evidence type="ECO:0000256" key="2">
    <source>
        <dbReference type="PROSITE-ProRule" id="PRU00192"/>
    </source>
</evidence>
<keyword evidence="1 2" id="KW-0728">SH3 domain</keyword>
<dbReference type="Pfam" id="PF00018">
    <property type="entry name" value="SH3_1"/>
    <property type="match status" value="2"/>
</dbReference>
<accession>A0AAD5T0V5</accession>
<evidence type="ECO:0000313" key="5">
    <source>
        <dbReference type="EMBL" id="KAJ3121569.1"/>
    </source>
</evidence>
<dbReference type="Gene3D" id="2.30.30.40">
    <property type="entry name" value="SH3 Domains"/>
    <property type="match status" value="2"/>
</dbReference>
<keyword evidence="6" id="KW-1185">Reference proteome</keyword>
<dbReference type="AlphaFoldDB" id="A0AAD5T0V5"/>
<reference evidence="5" key="1">
    <citation type="submission" date="2020-05" db="EMBL/GenBank/DDBJ databases">
        <title>Phylogenomic resolution of chytrid fungi.</title>
        <authorList>
            <person name="Stajich J.E."/>
            <person name="Amses K."/>
            <person name="Simmons R."/>
            <person name="Seto K."/>
            <person name="Myers J."/>
            <person name="Bonds A."/>
            <person name="Quandt C.A."/>
            <person name="Barry K."/>
            <person name="Liu P."/>
            <person name="Grigoriev I."/>
            <person name="Longcore J.E."/>
            <person name="James T.Y."/>
        </authorList>
    </citation>
    <scope>NUCLEOTIDE SEQUENCE</scope>
    <source>
        <strain evidence="5">JEL0513</strain>
    </source>
</reference>
<protein>
    <recommendedName>
        <fullName evidence="4">SH3 domain-containing protein</fullName>
    </recommendedName>
</protein>
<dbReference type="SUPFAM" id="SSF50044">
    <property type="entry name" value="SH3-domain"/>
    <property type="match status" value="2"/>
</dbReference>
<sequence length="406" mass="43341">MSPKSSRAIALFDCTADTPQELSFPKGAILVDVRAAPSEGDGWFHGRIENSTASGLFPGNYVKFTPTIQSNEEDEDEDDAPGTNANSPSTTAATTNINPTMSAYSSAFKSQISSAKEKIASAKEKAVPLAQAAREKAAPLAQAAREKAAPFAQAAKQQTLNITEKIALLRNNSNKNSISAAGGRQQDDFADIELHSEDEQPAAPRSVVLAPKPARPLKPTGLITTATTQSLKAVALFDCVAETPEELSFKKDDILINVKPAPEQGTDWFTGTHSKTLNSGYFPGNYVKFTTSSAKKTPPPPPPPSSSSSLSAKLASIPGLGPSSPKSSPALPKRPPPPAPPASKQATKFFSVEYLRLYESAFTDFVRVFNANESLQDVDGVILTAKQVRTVWLRRILLLADAFKQD</sequence>
<evidence type="ECO:0000313" key="6">
    <source>
        <dbReference type="Proteomes" id="UP001211907"/>
    </source>
</evidence>
<feature type="compositionally biased region" description="Low complexity" evidence="3">
    <location>
        <begin position="306"/>
        <end position="331"/>
    </location>
</feature>
<gene>
    <name evidence="5" type="ORF">HK100_012328</name>
</gene>
<dbReference type="InterPro" id="IPR050384">
    <property type="entry name" value="Endophilin_SH3RF"/>
</dbReference>
<feature type="domain" description="SH3" evidence="4">
    <location>
        <begin position="228"/>
        <end position="292"/>
    </location>
</feature>
<feature type="region of interest" description="Disordered" evidence="3">
    <location>
        <begin position="71"/>
        <end position="98"/>
    </location>
</feature>
<dbReference type="PANTHER" id="PTHR14167:SF116">
    <property type="entry name" value="CAP, ISOFORM AC"/>
    <property type="match status" value="1"/>
</dbReference>
<dbReference type="Proteomes" id="UP001211907">
    <property type="component" value="Unassembled WGS sequence"/>
</dbReference>
<feature type="compositionally biased region" description="Pro residues" evidence="3">
    <location>
        <begin position="332"/>
        <end position="341"/>
    </location>
</feature>
<dbReference type="PRINTS" id="PR00452">
    <property type="entry name" value="SH3DOMAIN"/>
</dbReference>
<feature type="region of interest" description="Disordered" evidence="3">
    <location>
        <begin position="292"/>
        <end position="344"/>
    </location>
</feature>
<feature type="compositionally biased region" description="Low complexity" evidence="3">
    <location>
        <begin position="83"/>
        <end position="98"/>
    </location>
</feature>
<comment type="caution">
    <text evidence="5">The sequence shown here is derived from an EMBL/GenBank/DDBJ whole genome shotgun (WGS) entry which is preliminary data.</text>
</comment>
<feature type="compositionally biased region" description="Acidic residues" evidence="3">
    <location>
        <begin position="71"/>
        <end position="80"/>
    </location>
</feature>
<dbReference type="PROSITE" id="PS50002">
    <property type="entry name" value="SH3"/>
    <property type="match status" value="2"/>
</dbReference>
<feature type="domain" description="SH3" evidence="4">
    <location>
        <begin position="3"/>
        <end position="67"/>
    </location>
</feature>
<evidence type="ECO:0000259" key="4">
    <source>
        <dbReference type="PROSITE" id="PS50002"/>
    </source>
</evidence>
<dbReference type="SMART" id="SM00326">
    <property type="entry name" value="SH3"/>
    <property type="match status" value="2"/>
</dbReference>
<dbReference type="InterPro" id="IPR036028">
    <property type="entry name" value="SH3-like_dom_sf"/>
</dbReference>
<evidence type="ECO:0000256" key="1">
    <source>
        <dbReference type="ARBA" id="ARBA00022443"/>
    </source>
</evidence>
<proteinExistence type="predicted"/>
<evidence type="ECO:0000256" key="3">
    <source>
        <dbReference type="SAM" id="MobiDB-lite"/>
    </source>
</evidence>
<organism evidence="5 6">
    <name type="scientific">Physocladia obscura</name>
    <dbReference type="NCBI Taxonomy" id="109957"/>
    <lineage>
        <taxon>Eukaryota</taxon>
        <taxon>Fungi</taxon>
        <taxon>Fungi incertae sedis</taxon>
        <taxon>Chytridiomycota</taxon>
        <taxon>Chytridiomycota incertae sedis</taxon>
        <taxon>Chytridiomycetes</taxon>
        <taxon>Chytridiales</taxon>
        <taxon>Chytriomycetaceae</taxon>
        <taxon>Physocladia</taxon>
    </lineage>
</organism>
<dbReference type="InterPro" id="IPR001452">
    <property type="entry name" value="SH3_domain"/>
</dbReference>